<dbReference type="EMBL" id="CM055098">
    <property type="protein sequence ID" value="KAJ7549713.1"/>
    <property type="molecule type" value="Genomic_DNA"/>
</dbReference>
<proteinExistence type="predicted"/>
<dbReference type="Proteomes" id="UP001162992">
    <property type="component" value="Chromosome 7"/>
</dbReference>
<accession>A0ACC2D6B5</accession>
<comment type="caution">
    <text evidence="1">The sequence shown here is derived from an EMBL/GenBank/DDBJ whole genome shotgun (WGS) entry which is preliminary data.</text>
</comment>
<evidence type="ECO:0000313" key="1">
    <source>
        <dbReference type="EMBL" id="KAJ7549713.1"/>
    </source>
</evidence>
<organism evidence="1 2">
    <name type="scientific">Diphasiastrum complanatum</name>
    <name type="common">Issler's clubmoss</name>
    <name type="synonym">Lycopodium complanatum</name>
    <dbReference type="NCBI Taxonomy" id="34168"/>
    <lineage>
        <taxon>Eukaryota</taxon>
        <taxon>Viridiplantae</taxon>
        <taxon>Streptophyta</taxon>
        <taxon>Embryophyta</taxon>
        <taxon>Tracheophyta</taxon>
        <taxon>Lycopodiopsida</taxon>
        <taxon>Lycopodiales</taxon>
        <taxon>Lycopodiaceae</taxon>
        <taxon>Lycopodioideae</taxon>
        <taxon>Diphasiastrum</taxon>
    </lineage>
</organism>
<gene>
    <name evidence="1" type="ORF">O6H91_07G064500</name>
</gene>
<protein>
    <submittedName>
        <fullName evidence="1">Uncharacterized protein</fullName>
    </submittedName>
</protein>
<reference evidence="2" key="1">
    <citation type="journal article" date="2024" name="Proc. Natl. Acad. Sci. U.S.A.">
        <title>Extraordinary preservation of gene collinearity over three hundred million years revealed in homosporous lycophytes.</title>
        <authorList>
            <person name="Li C."/>
            <person name="Wickell D."/>
            <person name="Kuo L.Y."/>
            <person name="Chen X."/>
            <person name="Nie B."/>
            <person name="Liao X."/>
            <person name="Peng D."/>
            <person name="Ji J."/>
            <person name="Jenkins J."/>
            <person name="Williams M."/>
            <person name="Shu S."/>
            <person name="Plott C."/>
            <person name="Barry K."/>
            <person name="Rajasekar S."/>
            <person name="Grimwood J."/>
            <person name="Han X."/>
            <person name="Sun S."/>
            <person name="Hou Z."/>
            <person name="He W."/>
            <person name="Dai G."/>
            <person name="Sun C."/>
            <person name="Schmutz J."/>
            <person name="Leebens-Mack J.H."/>
            <person name="Li F.W."/>
            <person name="Wang L."/>
        </authorList>
    </citation>
    <scope>NUCLEOTIDE SEQUENCE [LARGE SCALE GENOMIC DNA]</scope>
    <source>
        <strain evidence="2">cv. PW_Plant_1</strain>
    </source>
</reference>
<keyword evidence="2" id="KW-1185">Reference proteome</keyword>
<evidence type="ECO:0000313" key="2">
    <source>
        <dbReference type="Proteomes" id="UP001162992"/>
    </source>
</evidence>
<sequence>MFNDQLLGMPGFRFHPTDHELLDFYLRKMVEGKLAPGGLIRSVDFCSHDPWELPGVARTVGAKESFFFVPRVSKKLHVTRPSRVTPSGYWKATGSERIIRTLSGKCLGRRKTLVFYEGRAPKGLRTNWVMQEYRLPENDYSSALSKESQLEFSLCRVYTKASSAGYTACQQKVPRQTILEDFSGSAQGHPLCGSENATTFRRNLLSTKEWTKETSTAAYAEHKGEHTASYSPIQHELSEGASTINAKLPQNHSPREESQSEEFELNSTTESQQTVAQEREGSEKIWEFCMDERHALYMSNWDEPFDILGSAIPESSSSGSPLSYVL</sequence>
<name>A0ACC2D6B5_DIPCM</name>